<sequence>MGPRGPPGPSGKPGDDGEAGKPGKPGDRGPSGPQGSRGFPGTPGVPGIKGHRVWRDPKETLELWDQRGSRGPPGRVVLQDQWALEDWPEREAALDPVVPLGLVGTTVWQVHLDPRERPVRLEPVDLKVLKDLVESLGALDPQDPLVLLELQVSLVPLGSQDLVDLRGLREPLDLWDQRGPQETQVSQGSKVKLDQKEKSDQWVYRGHMGLRERRANEDPEENQDQRDLWDLQEREEPPGTEASQVRTVCPVPRGPLESEVLLEPVDPKEPEETRGVLESLVYLEPEEQQEKMAAQDLQGLREVAVSRGSWGSLDPKELL</sequence>
<dbReference type="EMBL" id="OZ035829">
    <property type="protein sequence ID" value="CAL1610012.1"/>
    <property type="molecule type" value="Genomic_DNA"/>
</dbReference>
<name>A0AAV2M9J7_KNICA</name>
<evidence type="ECO:0000256" key="1">
    <source>
        <dbReference type="SAM" id="MobiDB-lite"/>
    </source>
</evidence>
<feature type="compositionally biased region" description="Polar residues" evidence="1">
    <location>
        <begin position="180"/>
        <end position="189"/>
    </location>
</feature>
<accession>A0AAV2M9J7</accession>
<dbReference type="Proteomes" id="UP001497482">
    <property type="component" value="Chromosome 7"/>
</dbReference>
<keyword evidence="3" id="KW-1185">Reference proteome</keyword>
<feature type="compositionally biased region" description="Basic and acidic residues" evidence="1">
    <location>
        <begin position="209"/>
        <end position="228"/>
    </location>
</feature>
<reference evidence="2 3" key="1">
    <citation type="submission" date="2024-04" db="EMBL/GenBank/DDBJ databases">
        <authorList>
            <person name="Waldvogel A.-M."/>
            <person name="Schoenle A."/>
        </authorList>
    </citation>
    <scope>NUCLEOTIDE SEQUENCE [LARGE SCALE GENOMIC DNA]</scope>
</reference>
<feature type="region of interest" description="Disordered" evidence="1">
    <location>
        <begin position="177"/>
        <end position="228"/>
    </location>
</feature>
<evidence type="ECO:0000313" key="2">
    <source>
        <dbReference type="EMBL" id="CAL1610012.1"/>
    </source>
</evidence>
<feature type="compositionally biased region" description="Basic and acidic residues" evidence="1">
    <location>
        <begin position="13"/>
        <end position="27"/>
    </location>
</feature>
<organism evidence="2 3">
    <name type="scientific">Knipowitschia caucasica</name>
    <name type="common">Caucasian dwarf goby</name>
    <name type="synonym">Pomatoschistus caucasicus</name>
    <dbReference type="NCBI Taxonomy" id="637954"/>
    <lineage>
        <taxon>Eukaryota</taxon>
        <taxon>Metazoa</taxon>
        <taxon>Chordata</taxon>
        <taxon>Craniata</taxon>
        <taxon>Vertebrata</taxon>
        <taxon>Euteleostomi</taxon>
        <taxon>Actinopterygii</taxon>
        <taxon>Neopterygii</taxon>
        <taxon>Teleostei</taxon>
        <taxon>Neoteleostei</taxon>
        <taxon>Acanthomorphata</taxon>
        <taxon>Gobiaria</taxon>
        <taxon>Gobiiformes</taxon>
        <taxon>Gobioidei</taxon>
        <taxon>Gobiidae</taxon>
        <taxon>Gobiinae</taxon>
        <taxon>Knipowitschia</taxon>
    </lineage>
</organism>
<feature type="compositionally biased region" description="Pro residues" evidence="1">
    <location>
        <begin position="1"/>
        <end position="10"/>
    </location>
</feature>
<dbReference type="Pfam" id="PF01391">
    <property type="entry name" value="Collagen"/>
    <property type="match status" value="1"/>
</dbReference>
<dbReference type="AlphaFoldDB" id="A0AAV2M9J7"/>
<protein>
    <submittedName>
        <fullName evidence="2">Uncharacterized protein</fullName>
    </submittedName>
</protein>
<evidence type="ECO:0000313" key="3">
    <source>
        <dbReference type="Proteomes" id="UP001497482"/>
    </source>
</evidence>
<feature type="region of interest" description="Disordered" evidence="1">
    <location>
        <begin position="1"/>
        <end position="52"/>
    </location>
</feature>
<proteinExistence type="predicted"/>
<dbReference type="InterPro" id="IPR008160">
    <property type="entry name" value="Collagen"/>
</dbReference>
<feature type="compositionally biased region" description="Basic and acidic residues" evidence="1">
    <location>
        <begin position="191"/>
        <end position="200"/>
    </location>
</feature>
<gene>
    <name evidence="2" type="ORF">KC01_LOCUS36681</name>
</gene>